<evidence type="ECO:0000313" key="4">
    <source>
        <dbReference type="EMBL" id="CCG40970.1"/>
    </source>
</evidence>
<protein>
    <recommendedName>
        <fullName evidence="3">Tryptophan synthase beta chain-like PALP domain-containing protein</fullName>
    </recommendedName>
</protein>
<dbReference type="AlphaFoldDB" id="H8FRI2"/>
<evidence type="ECO:0000256" key="2">
    <source>
        <dbReference type="ARBA" id="ARBA00022898"/>
    </source>
</evidence>
<dbReference type="EMBL" id="CAHP01000015">
    <property type="protein sequence ID" value="CCG40970.1"/>
    <property type="molecule type" value="Genomic_DNA"/>
</dbReference>
<evidence type="ECO:0000256" key="1">
    <source>
        <dbReference type="ARBA" id="ARBA00001933"/>
    </source>
</evidence>
<evidence type="ECO:0000313" key="5">
    <source>
        <dbReference type="Proteomes" id="UP000004169"/>
    </source>
</evidence>
<accession>H8FRI2</accession>
<dbReference type="STRING" id="1150626.PHAMO_220088"/>
<organism evidence="4 5">
    <name type="scientific">Magnetospirillum molischianum DSM 120</name>
    <dbReference type="NCBI Taxonomy" id="1150626"/>
    <lineage>
        <taxon>Bacteria</taxon>
        <taxon>Pseudomonadati</taxon>
        <taxon>Pseudomonadota</taxon>
        <taxon>Alphaproteobacteria</taxon>
        <taxon>Rhodospirillales</taxon>
        <taxon>Rhodospirillaceae</taxon>
        <taxon>Magnetospirillum</taxon>
    </lineage>
</organism>
<gene>
    <name evidence="4" type="ORF">PHAMO_220088</name>
</gene>
<dbReference type="eggNOG" id="COG0031">
    <property type="taxonomic scope" value="Bacteria"/>
</dbReference>
<dbReference type="Gene3D" id="3.40.50.1100">
    <property type="match status" value="1"/>
</dbReference>
<sequence length="91" mass="10277">MLVVPDNYSPRKIRLLEAYGAEVRLADSRRGRDTHFVLARELLRQNPGWFMPDQLVNAVNVEFAPPQPPRPPALGNCGSSPLLRRAWITTV</sequence>
<dbReference type="SUPFAM" id="SSF53686">
    <property type="entry name" value="Tryptophan synthase beta subunit-like PLP-dependent enzymes"/>
    <property type="match status" value="1"/>
</dbReference>
<proteinExistence type="predicted"/>
<dbReference type="InterPro" id="IPR036052">
    <property type="entry name" value="TrpB-like_PALP_sf"/>
</dbReference>
<dbReference type="InterPro" id="IPR001926">
    <property type="entry name" value="TrpB-like_PALP"/>
</dbReference>
<comment type="caution">
    <text evidence="4">The sequence shown here is derived from an EMBL/GenBank/DDBJ whole genome shotgun (WGS) entry which is preliminary data.</text>
</comment>
<name>H8FRI2_MAGML</name>
<dbReference type="Pfam" id="PF00291">
    <property type="entry name" value="PALP"/>
    <property type="match status" value="1"/>
</dbReference>
<comment type="cofactor">
    <cofactor evidence="1">
        <name>pyridoxal 5'-phosphate</name>
        <dbReference type="ChEBI" id="CHEBI:597326"/>
    </cofactor>
</comment>
<dbReference type="Proteomes" id="UP000004169">
    <property type="component" value="Unassembled WGS sequence"/>
</dbReference>
<keyword evidence="2" id="KW-0663">Pyridoxal phosphate</keyword>
<feature type="domain" description="Tryptophan synthase beta chain-like PALP" evidence="3">
    <location>
        <begin position="2"/>
        <end position="62"/>
    </location>
</feature>
<keyword evidence="5" id="KW-1185">Reference proteome</keyword>
<evidence type="ECO:0000259" key="3">
    <source>
        <dbReference type="Pfam" id="PF00291"/>
    </source>
</evidence>
<reference evidence="4 5" key="1">
    <citation type="journal article" date="2012" name="J. Bacteriol.">
        <title>Draft Genome Sequence of the Purple Photosynthetic Bacterium Phaeospirillum molischianum DSM120, a Particularly Versatile Bacterium.</title>
        <authorList>
            <person name="Duquesne K."/>
            <person name="Prima V."/>
            <person name="Ji B."/>
            <person name="Rouy Z."/>
            <person name="Medigue C."/>
            <person name="Talla E."/>
            <person name="Sturgis J.N."/>
        </authorList>
    </citation>
    <scope>NUCLEOTIDE SEQUENCE [LARGE SCALE GENOMIC DNA]</scope>
    <source>
        <strain evidence="5">DSM120</strain>
    </source>
</reference>